<dbReference type="Proteomes" id="UP000572817">
    <property type="component" value="Unassembled WGS sequence"/>
</dbReference>
<comment type="caution">
    <text evidence="1">The sequence shown here is derived from an EMBL/GenBank/DDBJ whole genome shotgun (WGS) entry which is preliminary data.</text>
</comment>
<name>A0A8H4NAF6_9PEZI</name>
<keyword evidence="2" id="KW-1185">Reference proteome</keyword>
<evidence type="ECO:0000313" key="2">
    <source>
        <dbReference type="Proteomes" id="UP000572817"/>
    </source>
</evidence>
<protein>
    <submittedName>
        <fullName evidence="1">Uncharacterized protein</fullName>
    </submittedName>
</protein>
<evidence type="ECO:0000313" key="1">
    <source>
        <dbReference type="EMBL" id="KAF4311801.1"/>
    </source>
</evidence>
<dbReference type="AlphaFoldDB" id="A0A8H4NAF6"/>
<reference evidence="1" key="1">
    <citation type="submission" date="2020-04" db="EMBL/GenBank/DDBJ databases">
        <title>Genome Assembly and Annotation of Botryosphaeria dothidea sdau 11-99, a Latent Pathogen of Apple Fruit Ring Rot in China.</title>
        <authorList>
            <person name="Yu C."/>
            <person name="Diao Y."/>
            <person name="Lu Q."/>
            <person name="Zhao J."/>
            <person name="Cui S."/>
            <person name="Peng C."/>
            <person name="He B."/>
            <person name="Liu H."/>
        </authorList>
    </citation>
    <scope>NUCLEOTIDE SEQUENCE [LARGE SCALE GENOMIC DNA]</scope>
    <source>
        <strain evidence="1">Sdau11-99</strain>
    </source>
</reference>
<gene>
    <name evidence="1" type="ORF">GTA08_BOTSDO12681</name>
</gene>
<proteinExistence type="predicted"/>
<accession>A0A8H4NAF6</accession>
<dbReference type="EMBL" id="WWBZ02000008">
    <property type="protein sequence ID" value="KAF4311801.1"/>
    <property type="molecule type" value="Genomic_DNA"/>
</dbReference>
<sequence length="114" mass="12326">MHKRRSLANDTDAQNAGWKNFTCNDALNPVKRARTCTSTAACRPNLSASGGLRSCLSTPPQHIESAPLATARGPLSSYKERVKLCVELAGPPAHWITPLAAEGGMKFRQSMVDY</sequence>
<organism evidence="1 2">
    <name type="scientific">Botryosphaeria dothidea</name>
    <dbReference type="NCBI Taxonomy" id="55169"/>
    <lineage>
        <taxon>Eukaryota</taxon>
        <taxon>Fungi</taxon>
        <taxon>Dikarya</taxon>
        <taxon>Ascomycota</taxon>
        <taxon>Pezizomycotina</taxon>
        <taxon>Dothideomycetes</taxon>
        <taxon>Dothideomycetes incertae sedis</taxon>
        <taxon>Botryosphaeriales</taxon>
        <taxon>Botryosphaeriaceae</taxon>
        <taxon>Botryosphaeria</taxon>
    </lineage>
</organism>